<evidence type="ECO:0000256" key="9">
    <source>
        <dbReference type="PIRSR" id="PIRSR601088-3"/>
    </source>
</evidence>
<dbReference type="AlphaFoldDB" id="A0A1M5NCK6"/>
<organism evidence="13 14">
    <name type="scientific">Streptoalloteichus hindustanus</name>
    <dbReference type="NCBI Taxonomy" id="2017"/>
    <lineage>
        <taxon>Bacteria</taxon>
        <taxon>Bacillati</taxon>
        <taxon>Actinomycetota</taxon>
        <taxon>Actinomycetes</taxon>
        <taxon>Pseudonocardiales</taxon>
        <taxon>Pseudonocardiaceae</taxon>
        <taxon>Streptoalloteichus</taxon>
    </lineage>
</organism>
<dbReference type="GO" id="GO:0016616">
    <property type="term" value="F:oxidoreductase activity, acting on the CH-OH group of donors, NAD or NADP as acceptor"/>
    <property type="evidence" value="ECO:0007669"/>
    <property type="project" value="InterPro"/>
</dbReference>
<dbReference type="GO" id="GO:0004553">
    <property type="term" value="F:hydrolase activity, hydrolyzing O-glycosyl compounds"/>
    <property type="evidence" value="ECO:0007669"/>
    <property type="project" value="InterPro"/>
</dbReference>
<comment type="cofactor">
    <cofactor evidence="11">
        <name>NAD(+)</name>
        <dbReference type="ChEBI" id="CHEBI:57540"/>
    </cofactor>
    <text evidence="11">Binds 1 NAD(+) per subunit.</text>
</comment>
<dbReference type="CDD" id="cd05296">
    <property type="entry name" value="GH4_P_beta_glucosidase"/>
    <property type="match status" value="1"/>
</dbReference>
<dbReference type="Proteomes" id="UP000184501">
    <property type="component" value="Unassembled WGS sequence"/>
</dbReference>
<feature type="binding site" evidence="9">
    <location>
        <position position="190"/>
    </location>
    <ligand>
        <name>Mn(2+)</name>
        <dbReference type="ChEBI" id="CHEBI:29035"/>
    </ligand>
</feature>
<evidence type="ECO:0000256" key="10">
    <source>
        <dbReference type="PIRSR" id="PIRSR601088-4"/>
    </source>
</evidence>
<keyword evidence="9" id="KW-0533">Nickel</keyword>
<keyword evidence="2 9" id="KW-0479">Metal-binding</keyword>
<keyword evidence="9" id="KW-0170">Cobalt</keyword>
<dbReference type="PROSITE" id="PS01324">
    <property type="entry name" value="GLYCOSYL_HYDROL_F4"/>
    <property type="match status" value="1"/>
</dbReference>
<sequence length="443" mass="47791">MLGGGGFRVPLVHAHLLADPDRLVADLVLHDRDEHRLRAITAVLESQADGARARPRLTATTDVDEALAGADVVFSAIRVGGLRGRTLDERIALDHGLLGQETVGPGGICYALRTVPVALDIARRVAALAPDAWLINFTNPAGLVTEAMATVLGDRVVGICDTPVGLCRRVAGALGVDHDRCGFDYVGLNHLGWLRRVLVDGRDRLPDLLADPAALGTFEEGRLFGPSWLRALGAVPNEYLHYYYFARETVREAREQARTRGEFLAAQQERFYSGALDAPGEALRLWEEARAERERTYMAESRAASGAGERTAADLDGGGYEKVALRLMKALRGDQSDTLILNVRNRNVVPGLPADAVVEAPCHIDRNGPRPLAVDAVEPHFLALMQQVKAAERAAITAAVGRDRRDALLALASHPLVDSVVAAERTLDGYVAAFPELRDLAAT</sequence>
<keyword evidence="9" id="KW-0408">Iron</keyword>
<feature type="binding site" evidence="8">
    <location>
        <position position="85"/>
    </location>
    <ligand>
        <name>substrate</name>
    </ligand>
</feature>
<dbReference type="Gene3D" id="3.90.110.10">
    <property type="entry name" value="Lactate dehydrogenase/glycoside hydrolase, family 4, C-terminal"/>
    <property type="match status" value="1"/>
</dbReference>
<comment type="similarity">
    <text evidence="1 11">Belongs to the glycosyl hydrolase 4 family.</text>
</comment>
<keyword evidence="5 9" id="KW-0464">Manganese</keyword>
<protein>
    <submittedName>
        <fullName evidence="13">6-phospho-beta-glucosidase</fullName>
    </submittedName>
</protein>
<dbReference type="PRINTS" id="PR00732">
    <property type="entry name" value="GLHYDRLASE4"/>
</dbReference>
<keyword evidence="3 11" id="KW-0378">Hydrolase</keyword>
<evidence type="ECO:0000256" key="8">
    <source>
        <dbReference type="PIRSR" id="PIRSR601088-2"/>
    </source>
</evidence>
<dbReference type="Pfam" id="PF11975">
    <property type="entry name" value="Glyco_hydro_4C"/>
    <property type="match status" value="1"/>
</dbReference>
<feature type="binding site" evidence="9">
    <location>
        <position position="160"/>
    </location>
    <ligand>
        <name>Mn(2+)</name>
        <dbReference type="ChEBI" id="CHEBI:29035"/>
    </ligand>
</feature>
<evidence type="ECO:0000256" key="2">
    <source>
        <dbReference type="ARBA" id="ARBA00022723"/>
    </source>
</evidence>
<evidence type="ECO:0000256" key="4">
    <source>
        <dbReference type="ARBA" id="ARBA00023027"/>
    </source>
</evidence>
<accession>A0A1M5NCK6</accession>
<name>A0A1M5NCK6_STRHI</name>
<keyword evidence="4 11" id="KW-0520">NAD</keyword>
<evidence type="ECO:0000313" key="13">
    <source>
        <dbReference type="EMBL" id="SHG86919.1"/>
    </source>
</evidence>
<evidence type="ECO:0000256" key="5">
    <source>
        <dbReference type="ARBA" id="ARBA00023211"/>
    </source>
</evidence>
<dbReference type="Gene3D" id="3.40.50.720">
    <property type="entry name" value="NAD(P)-binding Rossmann-like Domain"/>
    <property type="match status" value="1"/>
</dbReference>
<feature type="site" description="Increases basicity of active site Tyr" evidence="10">
    <location>
        <position position="101"/>
    </location>
</feature>
<dbReference type="InterPro" id="IPR019802">
    <property type="entry name" value="GlycHydrolase_4_CS"/>
</dbReference>
<evidence type="ECO:0000256" key="1">
    <source>
        <dbReference type="ARBA" id="ARBA00010141"/>
    </source>
</evidence>
<feature type="binding site" evidence="8">
    <location>
        <position position="139"/>
    </location>
    <ligand>
        <name>substrate</name>
    </ligand>
</feature>
<evidence type="ECO:0000256" key="6">
    <source>
        <dbReference type="ARBA" id="ARBA00023295"/>
    </source>
</evidence>
<dbReference type="PANTHER" id="PTHR32092:SF5">
    <property type="entry name" value="6-PHOSPHO-BETA-GLUCOSIDASE"/>
    <property type="match status" value="1"/>
</dbReference>
<dbReference type="SUPFAM" id="SSF51735">
    <property type="entry name" value="NAD(P)-binding Rossmann-fold domains"/>
    <property type="match status" value="1"/>
</dbReference>
<dbReference type="InterPro" id="IPR036291">
    <property type="entry name" value="NAD(P)-bd_dom_sf"/>
</dbReference>
<feature type="active site" description="Proton donor" evidence="7">
    <location>
        <position position="161"/>
    </location>
</feature>
<evidence type="ECO:0000259" key="12">
    <source>
        <dbReference type="Pfam" id="PF11975"/>
    </source>
</evidence>
<dbReference type="InterPro" id="IPR001088">
    <property type="entry name" value="Glyco_hydro_4"/>
</dbReference>
<evidence type="ECO:0000256" key="11">
    <source>
        <dbReference type="RuleBase" id="RU361152"/>
    </source>
</evidence>
<dbReference type="InterPro" id="IPR022616">
    <property type="entry name" value="Glyco_hydro_4_C"/>
</dbReference>
<proteinExistence type="inferred from homology"/>
<dbReference type="EMBL" id="FQVN01000015">
    <property type="protein sequence ID" value="SHG86919.1"/>
    <property type="molecule type" value="Genomic_DNA"/>
</dbReference>
<evidence type="ECO:0000313" key="14">
    <source>
        <dbReference type="Proteomes" id="UP000184501"/>
    </source>
</evidence>
<keyword evidence="14" id="KW-1185">Reference proteome</keyword>
<dbReference type="SUPFAM" id="SSF56327">
    <property type="entry name" value="LDH C-terminal domain-like"/>
    <property type="match status" value="1"/>
</dbReference>
<keyword evidence="6 11" id="KW-0326">Glycosidase</keyword>
<dbReference type="STRING" id="2017.SAMN05444320_11574"/>
<dbReference type="Pfam" id="PF02056">
    <property type="entry name" value="Glyco_hydro_4"/>
    <property type="match status" value="1"/>
</dbReference>
<dbReference type="GO" id="GO:0046872">
    <property type="term" value="F:metal ion binding"/>
    <property type="evidence" value="ECO:0007669"/>
    <property type="project" value="UniProtKB-KW"/>
</dbReference>
<reference evidence="13 14" key="1">
    <citation type="submission" date="2016-11" db="EMBL/GenBank/DDBJ databases">
        <authorList>
            <person name="Jaros S."/>
            <person name="Januszkiewicz K."/>
            <person name="Wedrychowicz H."/>
        </authorList>
    </citation>
    <scope>NUCLEOTIDE SEQUENCE [LARGE SCALE GENOMIC DNA]</scope>
    <source>
        <strain evidence="13 14">DSM 44523</strain>
    </source>
</reference>
<dbReference type="PANTHER" id="PTHR32092">
    <property type="entry name" value="6-PHOSPHO-BETA-GLUCOSIDASE-RELATED"/>
    <property type="match status" value="1"/>
</dbReference>
<feature type="active site" description="Proton acceptor" evidence="7">
    <location>
        <position position="239"/>
    </location>
</feature>
<feature type="domain" description="Glycosyl hydrolase family 4 C-terminal" evidence="12">
    <location>
        <begin position="185"/>
        <end position="417"/>
    </location>
</feature>
<evidence type="ECO:0000256" key="7">
    <source>
        <dbReference type="PIRSR" id="PIRSR601088-1"/>
    </source>
</evidence>
<dbReference type="InterPro" id="IPR015955">
    <property type="entry name" value="Lactate_DH/Glyco_Ohase_4_C"/>
</dbReference>
<dbReference type="GO" id="GO:0005975">
    <property type="term" value="P:carbohydrate metabolic process"/>
    <property type="evidence" value="ECO:0007669"/>
    <property type="project" value="InterPro"/>
</dbReference>
<evidence type="ECO:0000256" key="3">
    <source>
        <dbReference type="ARBA" id="ARBA00022801"/>
    </source>
</evidence>
<gene>
    <name evidence="13" type="ORF">SAMN05444320_11574</name>
</gene>